<accession>A0ABU3PWG4</accession>
<reference evidence="2 3" key="1">
    <citation type="submission" date="2023-08" db="EMBL/GenBank/DDBJ databases">
        <title>Nocardioides seae sp. nov., a bacterium isolated from a soil.</title>
        <authorList>
            <person name="Wang X."/>
        </authorList>
    </citation>
    <scope>NUCLEOTIDE SEQUENCE [LARGE SCALE GENOMIC DNA]</scope>
    <source>
        <strain evidence="2 3">YZH12</strain>
    </source>
</reference>
<dbReference type="Proteomes" id="UP001268542">
    <property type="component" value="Unassembled WGS sequence"/>
</dbReference>
<comment type="caution">
    <text evidence="2">The sequence shown here is derived from an EMBL/GenBank/DDBJ whole genome shotgun (WGS) entry which is preliminary data.</text>
</comment>
<sequence>MHRPARTLIALAATSLVLSGCFGDDAAADSADGSGGSGYSDSSESAEEWDDRFDAPGSVIEQGEWFTYRSEDNGGDEVVMRFRVTGMEQATPDYVEDLERNGSGSGYDFFLVRGEEEQVDPGGATGAFSWGHWRNPDQESQRATIIGDTSPDGCRYETQVLQGIVDQCLLLRVDPGVVPEGLWFVSGEQDPDELFDPRDGNPVLLKAHLG</sequence>
<proteinExistence type="predicted"/>
<name>A0ABU3PWG4_9ACTN</name>
<keyword evidence="3" id="KW-1185">Reference proteome</keyword>
<protein>
    <recommendedName>
        <fullName evidence="4">Lipoprotein</fullName>
    </recommendedName>
</protein>
<organism evidence="2 3">
    <name type="scientific">Nocardioides imazamoxiresistens</name>
    <dbReference type="NCBI Taxonomy" id="3231893"/>
    <lineage>
        <taxon>Bacteria</taxon>
        <taxon>Bacillati</taxon>
        <taxon>Actinomycetota</taxon>
        <taxon>Actinomycetes</taxon>
        <taxon>Propionibacteriales</taxon>
        <taxon>Nocardioidaceae</taxon>
        <taxon>Nocardioides</taxon>
    </lineage>
</organism>
<dbReference type="PROSITE" id="PS51257">
    <property type="entry name" value="PROKAR_LIPOPROTEIN"/>
    <property type="match status" value="1"/>
</dbReference>
<evidence type="ECO:0008006" key="4">
    <source>
        <dbReference type="Google" id="ProtNLM"/>
    </source>
</evidence>
<dbReference type="RefSeq" id="WP_315733072.1">
    <property type="nucleotide sequence ID" value="NZ_JAVYII010000004.1"/>
</dbReference>
<gene>
    <name evidence="2" type="ORF">RDV89_10905</name>
</gene>
<evidence type="ECO:0000313" key="2">
    <source>
        <dbReference type="EMBL" id="MDT9593578.1"/>
    </source>
</evidence>
<evidence type="ECO:0000256" key="1">
    <source>
        <dbReference type="SAM" id="MobiDB-lite"/>
    </source>
</evidence>
<evidence type="ECO:0000313" key="3">
    <source>
        <dbReference type="Proteomes" id="UP001268542"/>
    </source>
</evidence>
<feature type="region of interest" description="Disordered" evidence="1">
    <location>
        <begin position="29"/>
        <end position="51"/>
    </location>
</feature>
<dbReference type="EMBL" id="JAVYII010000004">
    <property type="protein sequence ID" value="MDT9593578.1"/>
    <property type="molecule type" value="Genomic_DNA"/>
</dbReference>